<accession>A0A5S9R0Y7</accession>
<evidence type="ECO:0000256" key="1">
    <source>
        <dbReference type="ARBA" id="ARBA00000971"/>
    </source>
</evidence>
<comment type="catalytic activity">
    <reaction evidence="1 6 7">
        <text>[protein]-peptidylproline (omega=180) = [protein]-peptidylproline (omega=0)</text>
        <dbReference type="Rhea" id="RHEA:16237"/>
        <dbReference type="Rhea" id="RHEA-COMP:10747"/>
        <dbReference type="Rhea" id="RHEA-COMP:10748"/>
        <dbReference type="ChEBI" id="CHEBI:83833"/>
        <dbReference type="ChEBI" id="CHEBI:83834"/>
        <dbReference type="EC" id="5.2.1.8"/>
    </reaction>
</comment>
<evidence type="ECO:0000313" key="10">
    <source>
        <dbReference type="EMBL" id="CAA0125729.1"/>
    </source>
</evidence>
<evidence type="ECO:0000256" key="6">
    <source>
        <dbReference type="PROSITE-ProRule" id="PRU00277"/>
    </source>
</evidence>
<feature type="transmembrane region" description="Helical" evidence="8">
    <location>
        <begin position="6"/>
        <end position="22"/>
    </location>
</feature>
<dbReference type="SUPFAM" id="SSF54534">
    <property type="entry name" value="FKBP-like"/>
    <property type="match status" value="1"/>
</dbReference>
<evidence type="ECO:0000256" key="4">
    <source>
        <dbReference type="ARBA" id="ARBA00023110"/>
    </source>
</evidence>
<keyword evidence="5 6" id="KW-0413">Isomerase</keyword>
<evidence type="ECO:0000259" key="9">
    <source>
        <dbReference type="PROSITE" id="PS50059"/>
    </source>
</evidence>
<dbReference type="EMBL" id="CACSIO010000062">
    <property type="protein sequence ID" value="CAA0125729.1"/>
    <property type="molecule type" value="Genomic_DNA"/>
</dbReference>
<keyword evidence="4 6" id="KW-0697">Rotamase</keyword>
<dbReference type="Pfam" id="PF01346">
    <property type="entry name" value="FKBP_N"/>
    <property type="match status" value="1"/>
</dbReference>
<dbReference type="PANTHER" id="PTHR43811">
    <property type="entry name" value="FKBP-TYPE PEPTIDYL-PROLYL CIS-TRANS ISOMERASE FKPA"/>
    <property type="match status" value="1"/>
</dbReference>
<dbReference type="AlphaFoldDB" id="A0A5S9R0Y7"/>
<name>A0A5S9R0Y7_9GAMM</name>
<evidence type="ECO:0000256" key="2">
    <source>
        <dbReference type="ARBA" id="ARBA00006577"/>
    </source>
</evidence>
<gene>
    <name evidence="10" type="primary">fklB_2</name>
    <name evidence="10" type="ORF">OPDIPICF_03574</name>
</gene>
<dbReference type="Gene3D" id="3.10.50.40">
    <property type="match status" value="1"/>
</dbReference>
<evidence type="ECO:0000256" key="5">
    <source>
        <dbReference type="ARBA" id="ARBA00023235"/>
    </source>
</evidence>
<evidence type="ECO:0000256" key="7">
    <source>
        <dbReference type="RuleBase" id="RU003915"/>
    </source>
</evidence>
<dbReference type="InterPro" id="IPR001179">
    <property type="entry name" value="PPIase_FKBP_dom"/>
</dbReference>
<evidence type="ECO:0000256" key="8">
    <source>
        <dbReference type="SAM" id="Phobius"/>
    </source>
</evidence>
<dbReference type="PROSITE" id="PS50059">
    <property type="entry name" value="FKBP_PPIASE"/>
    <property type="match status" value="1"/>
</dbReference>
<dbReference type="GO" id="GO:0003755">
    <property type="term" value="F:peptidyl-prolyl cis-trans isomerase activity"/>
    <property type="evidence" value="ECO:0007669"/>
    <property type="project" value="UniProtKB-UniRule"/>
</dbReference>
<keyword evidence="8" id="KW-0472">Membrane</keyword>
<dbReference type="GO" id="GO:0006457">
    <property type="term" value="P:protein folding"/>
    <property type="evidence" value="ECO:0007669"/>
    <property type="project" value="InterPro"/>
</dbReference>
<dbReference type="PANTHER" id="PTHR43811:SF19">
    <property type="entry name" value="39 KDA FK506-BINDING NUCLEAR PROTEIN"/>
    <property type="match status" value="1"/>
</dbReference>
<dbReference type="FunFam" id="3.10.50.40:FF:000045">
    <property type="entry name" value="Peptidyl-prolyl cis-trans isomerase"/>
    <property type="match status" value="1"/>
</dbReference>
<organism evidence="10 11">
    <name type="scientific">BD1-7 clade bacterium</name>
    <dbReference type="NCBI Taxonomy" id="2029982"/>
    <lineage>
        <taxon>Bacteria</taxon>
        <taxon>Pseudomonadati</taxon>
        <taxon>Pseudomonadota</taxon>
        <taxon>Gammaproteobacteria</taxon>
        <taxon>Cellvibrionales</taxon>
        <taxon>Spongiibacteraceae</taxon>
        <taxon>BD1-7 clade</taxon>
    </lineage>
</organism>
<reference evidence="10 11" key="1">
    <citation type="submission" date="2019-11" db="EMBL/GenBank/DDBJ databases">
        <authorList>
            <person name="Holert J."/>
        </authorList>
    </citation>
    <scope>NUCLEOTIDE SEQUENCE [LARGE SCALE GENOMIC DNA]</scope>
    <source>
        <strain evidence="10">SB11_3</strain>
    </source>
</reference>
<sequence length="161" mass="17673">MTDASNNVLILVTVIIIVWLTLGRMRKRQRLIAQRELSDAFLKENAQRDDVFETASGLQYTCLHDGGGEGSPSAADKVRVHYHGTLTDGTLFDSSVDRGQPIDFGLQQVIAGWTEGLQLMKPGDKFRLFIPSRLAYGNRSMGQIPGGAALIFDVELIAINP</sequence>
<dbReference type="InterPro" id="IPR046357">
    <property type="entry name" value="PPIase_dom_sf"/>
</dbReference>
<comment type="similarity">
    <text evidence="2 7">Belongs to the FKBP-type PPIase family.</text>
</comment>
<evidence type="ECO:0000256" key="3">
    <source>
        <dbReference type="ARBA" id="ARBA00022729"/>
    </source>
</evidence>
<dbReference type="Pfam" id="PF00254">
    <property type="entry name" value="FKBP_C"/>
    <property type="match status" value="1"/>
</dbReference>
<dbReference type="InterPro" id="IPR000774">
    <property type="entry name" value="PPIase_FKBP_N"/>
</dbReference>
<evidence type="ECO:0000313" key="11">
    <source>
        <dbReference type="Proteomes" id="UP000441399"/>
    </source>
</evidence>
<keyword evidence="8" id="KW-1133">Transmembrane helix</keyword>
<proteinExistence type="inferred from homology"/>
<protein>
    <recommendedName>
        <fullName evidence="7">Peptidyl-prolyl cis-trans isomerase</fullName>
        <ecNumber evidence="7">5.2.1.8</ecNumber>
    </recommendedName>
</protein>
<dbReference type="EC" id="5.2.1.8" evidence="7"/>
<keyword evidence="3" id="KW-0732">Signal</keyword>
<keyword evidence="8" id="KW-0812">Transmembrane</keyword>
<dbReference type="Proteomes" id="UP000441399">
    <property type="component" value="Unassembled WGS sequence"/>
</dbReference>
<keyword evidence="11" id="KW-1185">Reference proteome</keyword>
<feature type="domain" description="PPIase FKBP-type" evidence="9">
    <location>
        <begin position="75"/>
        <end position="160"/>
    </location>
</feature>